<evidence type="ECO:0000256" key="4">
    <source>
        <dbReference type="ARBA" id="ARBA00022759"/>
    </source>
</evidence>
<comment type="cofactor">
    <cofactor evidence="7">
        <name>Zn(2+)</name>
        <dbReference type="ChEBI" id="CHEBI:29105"/>
    </cofactor>
    <text evidence="7">Binds 1 zinc ion.</text>
</comment>
<feature type="binding site" evidence="7">
    <location>
        <position position="132"/>
    </location>
    <ligand>
        <name>Zn(2+)</name>
        <dbReference type="ChEBI" id="CHEBI:29105"/>
        <note>catalytic</note>
    </ligand>
</feature>
<dbReference type="GO" id="GO:0008270">
    <property type="term" value="F:zinc ion binding"/>
    <property type="evidence" value="ECO:0007669"/>
    <property type="project" value="UniProtKB-UniRule"/>
</dbReference>
<evidence type="ECO:0000256" key="7">
    <source>
        <dbReference type="HAMAP-Rule" id="MF_00009"/>
    </source>
</evidence>
<comment type="similarity">
    <text evidence="1 7">Belongs to the endoribonuclease YbeY family.</text>
</comment>
<keyword evidence="9" id="KW-1185">Reference proteome</keyword>
<keyword evidence="7" id="KW-0698">rRNA processing</keyword>
<keyword evidence="3 7" id="KW-0479">Metal-binding</keyword>
<dbReference type="InterPro" id="IPR023091">
    <property type="entry name" value="MetalPrtase_cat_dom_sf_prd"/>
</dbReference>
<dbReference type="OrthoDB" id="9807740at2"/>
<dbReference type="SUPFAM" id="SSF55486">
    <property type="entry name" value="Metalloproteases ('zincins'), catalytic domain"/>
    <property type="match status" value="1"/>
</dbReference>
<comment type="function">
    <text evidence="7">Single strand-specific metallo-endoribonuclease involved in late-stage 70S ribosome quality control and in maturation of the 3' terminus of the 16S rRNA.</text>
</comment>
<dbReference type="Pfam" id="PF02130">
    <property type="entry name" value="YbeY"/>
    <property type="match status" value="1"/>
</dbReference>
<comment type="caution">
    <text evidence="8">The sequence shown here is derived from an EMBL/GenBank/DDBJ whole genome shotgun (WGS) entry which is preliminary data.</text>
</comment>
<keyword evidence="6 7" id="KW-0862">Zinc</keyword>
<evidence type="ECO:0000256" key="5">
    <source>
        <dbReference type="ARBA" id="ARBA00022801"/>
    </source>
</evidence>
<dbReference type="PANTHER" id="PTHR46986">
    <property type="entry name" value="ENDORIBONUCLEASE YBEY, CHLOROPLASTIC"/>
    <property type="match status" value="1"/>
</dbReference>
<reference evidence="9" key="1">
    <citation type="submission" date="2018-08" db="EMBL/GenBank/DDBJ databases">
        <authorList>
            <person name="Kim S.-J."/>
            <person name="Jung G.-Y."/>
        </authorList>
    </citation>
    <scope>NUCLEOTIDE SEQUENCE [LARGE SCALE GENOMIC DNA]</scope>
    <source>
        <strain evidence="9">GY_G</strain>
    </source>
</reference>
<dbReference type="NCBIfam" id="TIGR00043">
    <property type="entry name" value="rRNA maturation RNase YbeY"/>
    <property type="match status" value="1"/>
</dbReference>
<dbReference type="GO" id="GO:0004222">
    <property type="term" value="F:metalloendopeptidase activity"/>
    <property type="evidence" value="ECO:0007669"/>
    <property type="project" value="InterPro"/>
</dbReference>
<evidence type="ECO:0000256" key="6">
    <source>
        <dbReference type="ARBA" id="ARBA00022833"/>
    </source>
</evidence>
<evidence type="ECO:0000256" key="2">
    <source>
        <dbReference type="ARBA" id="ARBA00022722"/>
    </source>
</evidence>
<dbReference type="HAMAP" id="MF_00009">
    <property type="entry name" value="Endoribonucl_YbeY"/>
    <property type="match status" value="1"/>
</dbReference>
<dbReference type="GO" id="GO:0005737">
    <property type="term" value="C:cytoplasm"/>
    <property type="evidence" value="ECO:0007669"/>
    <property type="project" value="UniProtKB-SubCell"/>
</dbReference>
<dbReference type="RefSeq" id="WP_115549050.1">
    <property type="nucleotide sequence ID" value="NZ_QRGP01000001.1"/>
</dbReference>
<dbReference type="AlphaFoldDB" id="A0A371BIS9"/>
<evidence type="ECO:0000313" key="8">
    <source>
        <dbReference type="EMBL" id="RDV07502.1"/>
    </source>
</evidence>
<keyword evidence="7" id="KW-0963">Cytoplasm</keyword>
<dbReference type="GO" id="GO:0004521">
    <property type="term" value="F:RNA endonuclease activity"/>
    <property type="evidence" value="ECO:0007669"/>
    <property type="project" value="UniProtKB-UniRule"/>
</dbReference>
<dbReference type="EC" id="3.1.-.-" evidence="7"/>
<dbReference type="InterPro" id="IPR002036">
    <property type="entry name" value="YbeY"/>
</dbReference>
<organism evidence="8 9">
    <name type="scientific">Sphingorhabdus pulchriflava</name>
    <dbReference type="NCBI Taxonomy" id="2292257"/>
    <lineage>
        <taxon>Bacteria</taxon>
        <taxon>Pseudomonadati</taxon>
        <taxon>Pseudomonadota</taxon>
        <taxon>Alphaproteobacteria</taxon>
        <taxon>Sphingomonadales</taxon>
        <taxon>Sphingomonadaceae</taxon>
        <taxon>Sphingorhabdus</taxon>
    </lineage>
</organism>
<name>A0A371BIS9_9SPHN</name>
<evidence type="ECO:0000256" key="1">
    <source>
        <dbReference type="ARBA" id="ARBA00010875"/>
    </source>
</evidence>
<dbReference type="Gene3D" id="3.40.390.30">
    <property type="entry name" value="Metalloproteases ('zincins'), catalytic domain"/>
    <property type="match status" value="1"/>
</dbReference>
<gene>
    <name evidence="7 8" type="primary">ybeY</name>
    <name evidence="8" type="ORF">DXH95_09245</name>
</gene>
<dbReference type="PANTHER" id="PTHR46986:SF1">
    <property type="entry name" value="ENDORIBONUCLEASE YBEY, CHLOROPLASTIC"/>
    <property type="match status" value="1"/>
</dbReference>
<proteinExistence type="inferred from homology"/>
<sequence length="167" mass="18527">MLEVDIDRTRDWDSQTDWERIAEDAVKAAFSVSSHGDLAEAPFTLSISIRLSDDKEVHELNRTWRGKDKPTNVLSFPMLETDELDALANTDDGEVLLGDMILAYAVCATEAEEKTVPLTRHVSHLIVHGTLHLLGLDHIDEAEAEHMEALEVKALASLGIANPYSDH</sequence>
<keyword evidence="7" id="KW-0690">Ribosome biogenesis</keyword>
<evidence type="ECO:0000313" key="9">
    <source>
        <dbReference type="Proteomes" id="UP000263833"/>
    </source>
</evidence>
<feature type="binding site" evidence="7">
    <location>
        <position position="128"/>
    </location>
    <ligand>
        <name>Zn(2+)</name>
        <dbReference type="ChEBI" id="CHEBI:29105"/>
        <note>catalytic</note>
    </ligand>
</feature>
<protein>
    <recommendedName>
        <fullName evidence="7">Endoribonuclease YbeY</fullName>
        <ecNumber evidence="7">3.1.-.-</ecNumber>
    </recommendedName>
</protein>
<dbReference type="Proteomes" id="UP000263833">
    <property type="component" value="Unassembled WGS sequence"/>
</dbReference>
<feature type="binding site" evidence="7">
    <location>
        <position position="138"/>
    </location>
    <ligand>
        <name>Zn(2+)</name>
        <dbReference type="ChEBI" id="CHEBI:29105"/>
        <note>catalytic</note>
    </ligand>
</feature>
<dbReference type="GO" id="GO:0006364">
    <property type="term" value="P:rRNA processing"/>
    <property type="evidence" value="ECO:0007669"/>
    <property type="project" value="UniProtKB-UniRule"/>
</dbReference>
<keyword evidence="5 7" id="KW-0378">Hydrolase</keyword>
<accession>A0A371BIS9</accession>
<dbReference type="EMBL" id="QRGP01000001">
    <property type="protein sequence ID" value="RDV07502.1"/>
    <property type="molecule type" value="Genomic_DNA"/>
</dbReference>
<evidence type="ECO:0000256" key="3">
    <source>
        <dbReference type="ARBA" id="ARBA00022723"/>
    </source>
</evidence>
<comment type="subcellular location">
    <subcellularLocation>
        <location evidence="7">Cytoplasm</location>
    </subcellularLocation>
</comment>
<keyword evidence="2 7" id="KW-0540">Nuclease</keyword>
<keyword evidence="4 7" id="KW-0255">Endonuclease</keyword>